<feature type="compositionally biased region" description="Low complexity" evidence="1">
    <location>
        <begin position="112"/>
        <end position="123"/>
    </location>
</feature>
<comment type="caution">
    <text evidence="2">The sequence shown here is derived from an EMBL/GenBank/DDBJ whole genome shotgun (WGS) entry which is preliminary data.</text>
</comment>
<feature type="compositionally biased region" description="Polar residues" evidence="1">
    <location>
        <begin position="67"/>
        <end position="78"/>
    </location>
</feature>
<name>A0A1X2H5N4_SYNRA</name>
<protein>
    <submittedName>
        <fullName evidence="2">Uncharacterized protein</fullName>
    </submittedName>
</protein>
<feature type="compositionally biased region" description="Low complexity" evidence="1">
    <location>
        <begin position="79"/>
        <end position="92"/>
    </location>
</feature>
<reference evidence="2 3" key="1">
    <citation type="submission" date="2016-07" db="EMBL/GenBank/DDBJ databases">
        <title>Pervasive Adenine N6-methylation of Active Genes in Fungi.</title>
        <authorList>
            <consortium name="DOE Joint Genome Institute"/>
            <person name="Mondo S.J."/>
            <person name="Dannebaum R.O."/>
            <person name="Kuo R.C."/>
            <person name="Labutti K."/>
            <person name="Haridas S."/>
            <person name="Kuo A."/>
            <person name="Salamov A."/>
            <person name="Ahrendt S.R."/>
            <person name="Lipzen A."/>
            <person name="Sullivan W."/>
            <person name="Andreopoulos W.B."/>
            <person name="Clum A."/>
            <person name="Lindquist E."/>
            <person name="Daum C."/>
            <person name="Ramamoorthy G.K."/>
            <person name="Gryganskyi A."/>
            <person name="Culley D."/>
            <person name="Magnuson J.K."/>
            <person name="James T.Y."/>
            <person name="O'Malley M.A."/>
            <person name="Stajich J.E."/>
            <person name="Spatafora J.W."/>
            <person name="Visel A."/>
            <person name="Grigoriev I.V."/>
        </authorList>
    </citation>
    <scope>NUCLEOTIDE SEQUENCE [LARGE SCALE GENOMIC DNA]</scope>
    <source>
        <strain evidence="2 3">NRRL 2496</strain>
    </source>
</reference>
<dbReference type="AlphaFoldDB" id="A0A1X2H5N4"/>
<accession>A0A1X2H5N4</accession>
<dbReference type="OrthoDB" id="9942608at2759"/>
<dbReference type="Proteomes" id="UP000242180">
    <property type="component" value="Unassembled WGS sequence"/>
</dbReference>
<organism evidence="2 3">
    <name type="scientific">Syncephalastrum racemosum</name>
    <name type="common">Filamentous fungus</name>
    <dbReference type="NCBI Taxonomy" id="13706"/>
    <lineage>
        <taxon>Eukaryota</taxon>
        <taxon>Fungi</taxon>
        <taxon>Fungi incertae sedis</taxon>
        <taxon>Mucoromycota</taxon>
        <taxon>Mucoromycotina</taxon>
        <taxon>Mucoromycetes</taxon>
        <taxon>Mucorales</taxon>
        <taxon>Syncephalastraceae</taxon>
        <taxon>Syncephalastrum</taxon>
    </lineage>
</organism>
<gene>
    <name evidence="2" type="ORF">BCR43DRAFT_495315</name>
</gene>
<feature type="compositionally biased region" description="Polar residues" evidence="1">
    <location>
        <begin position="38"/>
        <end position="51"/>
    </location>
</feature>
<evidence type="ECO:0000256" key="1">
    <source>
        <dbReference type="SAM" id="MobiDB-lite"/>
    </source>
</evidence>
<feature type="compositionally biased region" description="Basic and acidic residues" evidence="1">
    <location>
        <begin position="138"/>
        <end position="172"/>
    </location>
</feature>
<evidence type="ECO:0000313" key="3">
    <source>
        <dbReference type="Proteomes" id="UP000242180"/>
    </source>
</evidence>
<dbReference type="EMBL" id="MCGN01000008">
    <property type="protein sequence ID" value="ORY93782.1"/>
    <property type="molecule type" value="Genomic_DNA"/>
</dbReference>
<keyword evidence="3" id="KW-1185">Reference proteome</keyword>
<proteinExistence type="predicted"/>
<sequence>MCHRPRIGPCQEPSHLFRNIAAVKAATHLVNTTAAYYQNSGRSRSSDTASVRSMPADPPPFRGYALATQSETALSQHNTSISRSRPLPSLPTSRHHDASRQRPLPQRPVPSVPSVRHVPVRSPSPQPSTNSGTNPFDPNDHDEPPPPAYESHHQDAYIDPQDVDRVLRQRAA</sequence>
<evidence type="ECO:0000313" key="2">
    <source>
        <dbReference type="EMBL" id="ORY93782.1"/>
    </source>
</evidence>
<dbReference type="InParanoid" id="A0A1X2H5N4"/>
<feature type="region of interest" description="Disordered" evidence="1">
    <location>
        <begin position="38"/>
        <end position="172"/>
    </location>
</feature>